<dbReference type="InterPro" id="IPR036388">
    <property type="entry name" value="WH-like_DNA-bd_sf"/>
</dbReference>
<proteinExistence type="predicted"/>
<feature type="domain" description="HTH crp-type" evidence="1">
    <location>
        <begin position="27"/>
        <end position="76"/>
    </location>
</feature>
<accession>A0ABD5V5K8</accession>
<comment type="caution">
    <text evidence="2">The sequence shown here is derived from an EMBL/GenBank/DDBJ whole genome shotgun (WGS) entry which is preliminary data.</text>
</comment>
<dbReference type="Gene3D" id="1.10.10.10">
    <property type="entry name" value="Winged helix-like DNA-binding domain superfamily/Winged helix DNA-binding domain"/>
    <property type="match status" value="1"/>
</dbReference>
<dbReference type="AlphaFoldDB" id="A0ABD5V5K8"/>
<dbReference type="SUPFAM" id="SSF46785">
    <property type="entry name" value="Winged helix' DNA-binding domain"/>
    <property type="match status" value="1"/>
</dbReference>
<evidence type="ECO:0000313" key="3">
    <source>
        <dbReference type="Proteomes" id="UP001596312"/>
    </source>
</evidence>
<dbReference type="Proteomes" id="UP001596312">
    <property type="component" value="Unassembled WGS sequence"/>
</dbReference>
<dbReference type="InterPro" id="IPR057161">
    <property type="entry name" value="DUF7839"/>
</dbReference>
<dbReference type="Pfam" id="PF12802">
    <property type="entry name" value="MarR_2"/>
    <property type="match status" value="1"/>
</dbReference>
<dbReference type="InterPro" id="IPR000835">
    <property type="entry name" value="HTH_MarR-typ"/>
</dbReference>
<dbReference type="SMART" id="SM00419">
    <property type="entry name" value="HTH_CRP"/>
    <property type="match status" value="1"/>
</dbReference>
<dbReference type="PANTHER" id="PTHR43704:SF2">
    <property type="entry name" value="HTH CRP-TYPE DOMAIN-CONTAINING PROTEIN"/>
    <property type="match status" value="1"/>
</dbReference>
<protein>
    <submittedName>
        <fullName evidence="2">MarR family transcriptional regulator</fullName>
    </submittedName>
</protein>
<dbReference type="InterPro" id="IPR036390">
    <property type="entry name" value="WH_DNA-bd_sf"/>
</dbReference>
<name>A0ABD5V5K8_9EURY</name>
<evidence type="ECO:0000313" key="2">
    <source>
        <dbReference type="EMBL" id="MFC6905409.1"/>
    </source>
</evidence>
<sequence>MADTDDTGGSSVLRSKRDATRYQILVQIAERQPAVSQQEIADAIGITAQAVSDYLGGLVEEGYVEKGGRGRYEVSKEGVDWLISRTDELREFTTHVAEDVIGQVEVETALATGRIEEGRSVSLSMEEGVLRASPEASARGASAVAITGAEAGGDVGITDFEGVLDYELGEVTIVSLPTVVDGGSGVADPGTIAEYAADHDLVATAGTEAVAAASAADVGVDVRFGTPEAVREAATKGLDVLLLASDDRLAAHTERLREGTVGYQMVEAADR</sequence>
<dbReference type="CDD" id="cd00092">
    <property type="entry name" value="HTH_CRP"/>
    <property type="match status" value="1"/>
</dbReference>
<dbReference type="InterPro" id="IPR012318">
    <property type="entry name" value="HTH_CRP"/>
</dbReference>
<dbReference type="EMBL" id="JBHSXQ010000003">
    <property type="protein sequence ID" value="MFC6905409.1"/>
    <property type="molecule type" value="Genomic_DNA"/>
</dbReference>
<dbReference type="GO" id="GO:0006355">
    <property type="term" value="P:regulation of DNA-templated transcription"/>
    <property type="evidence" value="ECO:0007669"/>
    <property type="project" value="UniProtKB-ARBA"/>
</dbReference>
<evidence type="ECO:0000259" key="1">
    <source>
        <dbReference type="SMART" id="SM00419"/>
    </source>
</evidence>
<dbReference type="PANTHER" id="PTHR43704">
    <property type="entry name" value="BSR5907 PROTEIN"/>
    <property type="match status" value="1"/>
</dbReference>
<reference evidence="2 3" key="1">
    <citation type="journal article" date="2019" name="Int. J. Syst. Evol. Microbiol.">
        <title>The Global Catalogue of Microorganisms (GCM) 10K type strain sequencing project: providing services to taxonomists for standard genome sequencing and annotation.</title>
        <authorList>
            <consortium name="The Broad Institute Genomics Platform"/>
            <consortium name="The Broad Institute Genome Sequencing Center for Infectious Disease"/>
            <person name="Wu L."/>
            <person name="Ma J."/>
        </authorList>
    </citation>
    <scope>NUCLEOTIDE SEQUENCE [LARGE SCALE GENOMIC DNA]</scope>
    <source>
        <strain evidence="2 3">CGMCC 1.3240</strain>
    </source>
</reference>
<dbReference type="Pfam" id="PF25211">
    <property type="entry name" value="DUF7839"/>
    <property type="match status" value="1"/>
</dbReference>
<organism evidence="2 3">
    <name type="scientific">Halalkalicoccus tibetensis</name>
    <dbReference type="NCBI Taxonomy" id="175632"/>
    <lineage>
        <taxon>Archaea</taxon>
        <taxon>Methanobacteriati</taxon>
        <taxon>Methanobacteriota</taxon>
        <taxon>Stenosarchaea group</taxon>
        <taxon>Halobacteria</taxon>
        <taxon>Halobacteriales</taxon>
        <taxon>Halococcaceae</taxon>
        <taxon>Halalkalicoccus</taxon>
    </lineage>
</organism>
<dbReference type="RefSeq" id="WP_340603933.1">
    <property type="nucleotide sequence ID" value="NZ_JBBMXV010000003.1"/>
</dbReference>
<dbReference type="InterPro" id="IPR012015">
    <property type="entry name" value="UCP_HTH_arc"/>
</dbReference>
<dbReference type="PIRSF" id="PIRSF004955">
    <property type="entry name" value="HTH_arch"/>
    <property type="match status" value="1"/>
</dbReference>
<gene>
    <name evidence="2" type="ORF">ACFQGH_09405</name>
</gene>
<keyword evidence="3" id="KW-1185">Reference proteome</keyword>